<reference evidence="10" key="1">
    <citation type="journal article" date="2008" name="Science">
        <title>Massive horizontal gene transfer in bdelloid rotifers.</title>
        <authorList>
            <person name="Gladyshev E.A."/>
            <person name="Meselson M.S."/>
            <person name="Arkhipova I.R."/>
        </authorList>
    </citation>
    <scope>NUCLEOTIDE SEQUENCE</scope>
</reference>
<feature type="transmembrane region" description="Helical" evidence="8">
    <location>
        <begin position="192"/>
        <end position="215"/>
    </location>
</feature>
<feature type="transmembrane region" description="Helical" evidence="8">
    <location>
        <begin position="58"/>
        <end position="82"/>
    </location>
</feature>
<name>B3G4S6_ADIVA</name>
<protein>
    <submittedName>
        <fullName evidence="10">Gastrin releasing peptide receptor-like protein</fullName>
    </submittedName>
</protein>
<dbReference type="InterPro" id="IPR017452">
    <property type="entry name" value="GPCR_Rhodpsn_7TM"/>
</dbReference>
<keyword evidence="6 10" id="KW-0675">Receptor</keyword>
<evidence type="ECO:0000256" key="2">
    <source>
        <dbReference type="ARBA" id="ARBA00022692"/>
    </source>
</evidence>
<dbReference type="Gene3D" id="1.20.1070.10">
    <property type="entry name" value="Rhodopsin 7-helix transmembrane proteins"/>
    <property type="match status" value="1"/>
</dbReference>
<evidence type="ECO:0000256" key="3">
    <source>
        <dbReference type="ARBA" id="ARBA00022989"/>
    </source>
</evidence>
<evidence type="ECO:0000256" key="4">
    <source>
        <dbReference type="ARBA" id="ARBA00023040"/>
    </source>
</evidence>
<dbReference type="Pfam" id="PF00001">
    <property type="entry name" value="7tm_1"/>
    <property type="match status" value="1"/>
</dbReference>
<proteinExistence type="predicted"/>
<dbReference type="PROSITE" id="PS50262">
    <property type="entry name" value="G_PROTEIN_RECEP_F1_2"/>
    <property type="match status" value="1"/>
</dbReference>
<feature type="transmembrane region" description="Helical" evidence="8">
    <location>
        <begin position="287"/>
        <end position="308"/>
    </location>
</feature>
<dbReference type="EMBL" id="EU643496">
    <property type="protein sequence ID" value="ACD54824.1"/>
    <property type="molecule type" value="Genomic_DNA"/>
</dbReference>
<keyword evidence="5 8" id="KW-0472">Membrane</keyword>
<evidence type="ECO:0000256" key="7">
    <source>
        <dbReference type="ARBA" id="ARBA00023224"/>
    </source>
</evidence>
<keyword evidence="2 8" id="KW-0812">Transmembrane</keyword>
<keyword evidence="4" id="KW-0297">G-protein coupled receptor</keyword>
<dbReference type="PANTHER" id="PTHR24243:SF233">
    <property type="entry name" value="THYROTROPIN-RELEASING HORMONE RECEPTOR"/>
    <property type="match status" value="1"/>
</dbReference>
<keyword evidence="7" id="KW-0807">Transducer</keyword>
<evidence type="ECO:0000256" key="1">
    <source>
        <dbReference type="ARBA" id="ARBA00004141"/>
    </source>
</evidence>
<feature type="domain" description="G-protein coupled receptors family 1 profile" evidence="9">
    <location>
        <begin position="37"/>
        <end position="319"/>
    </location>
</feature>
<feature type="transmembrane region" description="Helical" evidence="8">
    <location>
        <begin position="140"/>
        <end position="161"/>
    </location>
</feature>
<dbReference type="AlphaFoldDB" id="B3G4S6"/>
<sequence>MDNSTSKSIFDLIRTLAILNEMNKYVYILLYIFGVCGASLNIATFLQKQLRNKPCGVYFLATSIVDLSTINIFILIETIAAFNPSLGDEILLSRIWCKLGNFIRFISPCLSSTYLTLISIDRFCMSSLKQTLRKWSQLRISRIVVVSCFLIWALLALHYPIAYDVRQNPSTMQNQCQVILGSSTIFFIIDGLIFSLFNGAITPLVLATFSLLILFNMKRSRNRVNQQINNGTNRIRLGTTVPTNETVSVHSRHNFHMFRMVLVQITLTSILHIPFLIIYIYTYLNPVLTDLFVIQVYFISAYIARWLYFANYCKTFYVNTLTSQLFRNSLYQQCLNLLSQRHRF</sequence>
<feature type="transmembrane region" description="Helical" evidence="8">
    <location>
        <begin position="261"/>
        <end position="281"/>
    </location>
</feature>
<keyword evidence="3 8" id="KW-1133">Transmembrane helix</keyword>
<dbReference type="SUPFAM" id="SSF81321">
    <property type="entry name" value="Family A G protein-coupled receptor-like"/>
    <property type="match status" value="1"/>
</dbReference>
<feature type="transmembrane region" description="Helical" evidence="8">
    <location>
        <begin position="102"/>
        <end position="120"/>
    </location>
</feature>
<comment type="subcellular location">
    <subcellularLocation>
        <location evidence="1">Membrane</location>
        <topology evidence="1">Multi-pass membrane protein</topology>
    </subcellularLocation>
</comment>
<dbReference type="GO" id="GO:0004930">
    <property type="term" value="F:G protein-coupled receptor activity"/>
    <property type="evidence" value="ECO:0007669"/>
    <property type="project" value="UniProtKB-KW"/>
</dbReference>
<dbReference type="CDD" id="cd00637">
    <property type="entry name" value="7tm_classA_rhodopsin-like"/>
    <property type="match status" value="1"/>
</dbReference>
<evidence type="ECO:0000259" key="9">
    <source>
        <dbReference type="PROSITE" id="PS50262"/>
    </source>
</evidence>
<feature type="transmembrane region" description="Helical" evidence="8">
    <location>
        <begin position="25"/>
        <end position="46"/>
    </location>
</feature>
<dbReference type="PANTHER" id="PTHR24243">
    <property type="entry name" value="G-PROTEIN COUPLED RECEPTOR"/>
    <property type="match status" value="1"/>
</dbReference>
<dbReference type="InterPro" id="IPR000276">
    <property type="entry name" value="GPCR_Rhodpsn"/>
</dbReference>
<organism evidence="10">
    <name type="scientific">Adineta vaga</name>
    <name type="common">Rotifer</name>
    <name type="synonym">Callidina vaga</name>
    <dbReference type="NCBI Taxonomy" id="104782"/>
    <lineage>
        <taxon>Eukaryota</taxon>
        <taxon>Metazoa</taxon>
        <taxon>Spiralia</taxon>
        <taxon>Gnathifera</taxon>
        <taxon>Rotifera</taxon>
        <taxon>Eurotatoria</taxon>
        <taxon>Bdelloidea</taxon>
        <taxon>Adinetida</taxon>
        <taxon>Adinetidae</taxon>
        <taxon>Adineta</taxon>
    </lineage>
</organism>
<dbReference type="GO" id="GO:0005886">
    <property type="term" value="C:plasma membrane"/>
    <property type="evidence" value="ECO:0007669"/>
    <property type="project" value="TreeGrafter"/>
</dbReference>
<accession>B3G4S6</accession>
<evidence type="ECO:0000256" key="8">
    <source>
        <dbReference type="SAM" id="Phobius"/>
    </source>
</evidence>
<evidence type="ECO:0000313" key="10">
    <source>
        <dbReference type="EMBL" id="ACD54824.1"/>
    </source>
</evidence>
<evidence type="ECO:0000256" key="5">
    <source>
        <dbReference type="ARBA" id="ARBA00023136"/>
    </source>
</evidence>
<evidence type="ECO:0000256" key="6">
    <source>
        <dbReference type="ARBA" id="ARBA00023170"/>
    </source>
</evidence>